<accession>F4Q9A4</accession>
<gene>
    <name evidence="1" type="ORF">DFA_10107</name>
</gene>
<dbReference type="GeneID" id="14867462"/>
<dbReference type="KEGG" id="dfa:DFA_10107"/>
<dbReference type="EMBL" id="GL883026">
    <property type="protein sequence ID" value="EGG15273.1"/>
    <property type="molecule type" value="Genomic_DNA"/>
</dbReference>
<dbReference type="RefSeq" id="XP_004351993.1">
    <property type="nucleotide sequence ID" value="XM_004351941.1"/>
</dbReference>
<name>F4Q9A4_CACFS</name>
<evidence type="ECO:0000313" key="1">
    <source>
        <dbReference type="EMBL" id="EGG15273.1"/>
    </source>
</evidence>
<reference evidence="2" key="1">
    <citation type="journal article" date="2011" name="Genome Res.">
        <title>Phylogeny-wide analysis of social amoeba genomes highlights ancient origins for complex intercellular communication.</title>
        <authorList>
            <person name="Heidel A.J."/>
            <person name="Lawal H.M."/>
            <person name="Felder M."/>
            <person name="Schilde C."/>
            <person name="Helps N.R."/>
            <person name="Tunggal B."/>
            <person name="Rivero F."/>
            <person name="John U."/>
            <person name="Schleicher M."/>
            <person name="Eichinger L."/>
            <person name="Platzer M."/>
            <person name="Noegel A.A."/>
            <person name="Schaap P."/>
            <person name="Gloeckner G."/>
        </authorList>
    </citation>
    <scope>NUCLEOTIDE SEQUENCE [LARGE SCALE GENOMIC DNA]</scope>
    <source>
        <strain evidence="2">SH3</strain>
    </source>
</reference>
<evidence type="ECO:0000313" key="2">
    <source>
        <dbReference type="Proteomes" id="UP000007797"/>
    </source>
</evidence>
<proteinExistence type="predicted"/>
<organism evidence="1 2">
    <name type="scientific">Cavenderia fasciculata</name>
    <name type="common">Slime mold</name>
    <name type="synonym">Dictyostelium fasciculatum</name>
    <dbReference type="NCBI Taxonomy" id="261658"/>
    <lineage>
        <taxon>Eukaryota</taxon>
        <taxon>Amoebozoa</taxon>
        <taxon>Evosea</taxon>
        <taxon>Eumycetozoa</taxon>
        <taxon>Dictyostelia</taxon>
        <taxon>Acytosteliales</taxon>
        <taxon>Cavenderiaceae</taxon>
        <taxon>Cavenderia</taxon>
    </lineage>
</organism>
<protein>
    <submittedName>
        <fullName evidence="1">Uncharacterized protein</fullName>
    </submittedName>
</protein>
<dbReference type="Proteomes" id="UP000007797">
    <property type="component" value="Unassembled WGS sequence"/>
</dbReference>
<sequence>MPWHFVRHYLPKDDSSSSNDREKILPLRKKRVVTQYCHHRNATLDTLVHLLKWSKYDIDWVYLTGNNIEIRNQEILEYLINRYQAADGDKDDFLISLLVAGNVSIPTGYGLVVTYPNILSYLRD</sequence>
<dbReference type="AlphaFoldDB" id="F4Q9A4"/>
<keyword evidence="2" id="KW-1185">Reference proteome</keyword>